<dbReference type="EMBL" id="CP042806">
    <property type="protein sequence ID" value="QEE29654.1"/>
    <property type="molecule type" value="Genomic_DNA"/>
</dbReference>
<evidence type="ECO:0000313" key="3">
    <source>
        <dbReference type="Proteomes" id="UP000321820"/>
    </source>
</evidence>
<dbReference type="AlphaFoldDB" id="A0A5B9EDD7"/>
<sequence>MQRLFSIFPDGWPGVGLVILRIAAAADAIAHGIRILTVSGTTASVSPIVGLFAVVAGFAFLVGFMTPIVGTTLALGYLIDAVSLVVGNGAPKPTSALMATYLTIISFALALTGPGAFSVDARLFDRVEIIIPERHRPPSD</sequence>
<reference evidence="2 3" key="1">
    <citation type="submission" date="2019-08" db="EMBL/GenBank/DDBJ databases">
        <title>Complete genome sequence of Terriglobus albidus strain ORNL.</title>
        <authorList>
            <person name="Podar M."/>
        </authorList>
    </citation>
    <scope>NUCLEOTIDE SEQUENCE [LARGE SCALE GENOMIC DNA]</scope>
    <source>
        <strain evidence="2 3">ORNL</strain>
    </source>
</reference>
<keyword evidence="1" id="KW-1133">Transmembrane helix</keyword>
<keyword evidence="3" id="KW-1185">Reference proteome</keyword>
<keyword evidence="1" id="KW-0812">Transmembrane</keyword>
<organism evidence="2 3">
    <name type="scientific">Terriglobus albidus</name>
    <dbReference type="NCBI Taxonomy" id="1592106"/>
    <lineage>
        <taxon>Bacteria</taxon>
        <taxon>Pseudomonadati</taxon>
        <taxon>Acidobacteriota</taxon>
        <taxon>Terriglobia</taxon>
        <taxon>Terriglobales</taxon>
        <taxon>Acidobacteriaceae</taxon>
        <taxon>Terriglobus</taxon>
    </lineage>
</organism>
<feature type="transmembrane region" description="Helical" evidence="1">
    <location>
        <begin position="99"/>
        <end position="119"/>
    </location>
</feature>
<proteinExistence type="predicted"/>
<accession>A0A5B9EDD7</accession>
<dbReference type="KEGG" id="talb:FTW19_17670"/>
<feature type="transmembrane region" description="Helical" evidence="1">
    <location>
        <begin position="48"/>
        <end position="79"/>
    </location>
</feature>
<dbReference type="Proteomes" id="UP000321820">
    <property type="component" value="Chromosome"/>
</dbReference>
<evidence type="ECO:0008006" key="4">
    <source>
        <dbReference type="Google" id="ProtNLM"/>
    </source>
</evidence>
<evidence type="ECO:0000313" key="2">
    <source>
        <dbReference type="EMBL" id="QEE29654.1"/>
    </source>
</evidence>
<feature type="transmembrane region" description="Helical" evidence="1">
    <location>
        <begin position="12"/>
        <end position="36"/>
    </location>
</feature>
<name>A0A5B9EDD7_9BACT</name>
<gene>
    <name evidence="2" type="ORF">FTW19_17670</name>
</gene>
<dbReference type="OrthoDB" id="5520867at2"/>
<protein>
    <recommendedName>
        <fullName evidence="4">DoxX family protein</fullName>
    </recommendedName>
</protein>
<evidence type="ECO:0000256" key="1">
    <source>
        <dbReference type="SAM" id="Phobius"/>
    </source>
</evidence>
<keyword evidence="1" id="KW-0472">Membrane</keyword>